<feature type="transmembrane region" description="Helical" evidence="8">
    <location>
        <begin position="57"/>
        <end position="81"/>
    </location>
</feature>
<feature type="transmembrane region" description="Helical" evidence="8">
    <location>
        <begin position="25"/>
        <end position="45"/>
    </location>
</feature>
<accession>A0ABY7F2K9</accession>
<feature type="transmembrane region" description="Helical" evidence="8">
    <location>
        <begin position="210"/>
        <end position="235"/>
    </location>
</feature>
<evidence type="ECO:0000256" key="1">
    <source>
        <dbReference type="ARBA" id="ARBA00004141"/>
    </source>
</evidence>
<evidence type="ECO:0000256" key="7">
    <source>
        <dbReference type="ARBA" id="ARBA00023224"/>
    </source>
</evidence>
<evidence type="ECO:0000256" key="3">
    <source>
        <dbReference type="ARBA" id="ARBA00022989"/>
    </source>
</evidence>
<dbReference type="EMBL" id="CP111020">
    <property type="protein sequence ID" value="WAR15019.1"/>
    <property type="molecule type" value="Genomic_DNA"/>
</dbReference>
<evidence type="ECO:0000313" key="10">
    <source>
        <dbReference type="Proteomes" id="UP001164746"/>
    </source>
</evidence>
<dbReference type="PANTHER" id="PTHR24240">
    <property type="entry name" value="OPSIN"/>
    <property type="match status" value="1"/>
</dbReference>
<evidence type="ECO:0000313" key="9">
    <source>
        <dbReference type="EMBL" id="WAR15019.1"/>
    </source>
</evidence>
<feature type="transmembrane region" description="Helical" evidence="8">
    <location>
        <begin position="165"/>
        <end position="190"/>
    </location>
</feature>
<evidence type="ECO:0000256" key="4">
    <source>
        <dbReference type="ARBA" id="ARBA00023040"/>
    </source>
</evidence>
<protein>
    <submittedName>
        <fullName evidence="9">OPSX-like protein</fullName>
    </submittedName>
</protein>
<dbReference type="Gene3D" id="1.20.1070.10">
    <property type="entry name" value="Rhodopsin 7-helix transmembrane proteins"/>
    <property type="match status" value="1"/>
</dbReference>
<name>A0ABY7F2K9_MYAAR</name>
<keyword evidence="3 8" id="KW-1133">Transmembrane helix</keyword>
<evidence type="ECO:0000256" key="6">
    <source>
        <dbReference type="ARBA" id="ARBA00023170"/>
    </source>
</evidence>
<keyword evidence="6" id="KW-0675">Receptor</keyword>
<gene>
    <name evidence="9" type="ORF">MAR_005124</name>
</gene>
<dbReference type="InterPro" id="IPR050125">
    <property type="entry name" value="GPCR_opsins"/>
</dbReference>
<evidence type="ECO:0000256" key="8">
    <source>
        <dbReference type="SAM" id="Phobius"/>
    </source>
</evidence>
<keyword evidence="10" id="KW-1185">Reference proteome</keyword>
<reference evidence="9" key="1">
    <citation type="submission" date="2022-11" db="EMBL/GenBank/DDBJ databases">
        <title>Centuries of genome instability and evolution in soft-shell clam transmissible cancer (bioRxiv).</title>
        <authorList>
            <person name="Hart S.F.M."/>
            <person name="Yonemitsu M.A."/>
            <person name="Giersch R.M."/>
            <person name="Beal B.F."/>
            <person name="Arriagada G."/>
            <person name="Davis B.W."/>
            <person name="Ostrander E.A."/>
            <person name="Goff S.P."/>
            <person name="Metzger M.J."/>
        </authorList>
    </citation>
    <scope>NUCLEOTIDE SEQUENCE</scope>
    <source>
        <strain evidence="9">MELC-2E11</strain>
        <tissue evidence="9">Siphon/mantle</tissue>
    </source>
</reference>
<feature type="transmembrane region" description="Helical" evidence="8">
    <location>
        <begin position="247"/>
        <end position="267"/>
    </location>
</feature>
<evidence type="ECO:0000256" key="5">
    <source>
        <dbReference type="ARBA" id="ARBA00023136"/>
    </source>
</evidence>
<keyword evidence="2 8" id="KW-0812">Transmembrane</keyword>
<keyword evidence="7" id="KW-0807">Transducer</keyword>
<dbReference type="InterPro" id="IPR000276">
    <property type="entry name" value="GPCR_Rhodpsn"/>
</dbReference>
<sequence length="303" mass="33074">MNGTDQPFTLDGGFNLFEHRSAAMLFFYSAIFGVIGNLQTLRVLVKDHPLSMSSSRIHVQMAIANILVAATGFQAGANAWIGRWVCGDAGCKAYGFFAMFGGMASVTLAAMYDFQSRTGGLLTGAAWVFSLVIATGPLMGWNSYALESSGTSCLLDWRVRDQAHISFFLTIGSVFMVLMSAAIFGLRSAIMRTKTDDVKGGSDWFTESQLNWMAVGNLMLVLCGYNPYLFLAIWSVASPAPLQMGPLAPYVMALMVKCSTLYFPLIYCTASKQFRTAYYPHIFGEKEKAAWTGSSTEKLALPE</sequence>
<feature type="transmembrane region" description="Helical" evidence="8">
    <location>
        <begin position="124"/>
        <end position="145"/>
    </location>
</feature>
<dbReference type="Proteomes" id="UP001164746">
    <property type="component" value="Chromosome 9"/>
</dbReference>
<dbReference type="Pfam" id="PF00001">
    <property type="entry name" value="7tm_1"/>
    <property type="match status" value="1"/>
</dbReference>
<feature type="transmembrane region" description="Helical" evidence="8">
    <location>
        <begin position="93"/>
        <end position="112"/>
    </location>
</feature>
<organism evidence="9 10">
    <name type="scientific">Mya arenaria</name>
    <name type="common">Soft-shell clam</name>
    <dbReference type="NCBI Taxonomy" id="6604"/>
    <lineage>
        <taxon>Eukaryota</taxon>
        <taxon>Metazoa</taxon>
        <taxon>Spiralia</taxon>
        <taxon>Lophotrochozoa</taxon>
        <taxon>Mollusca</taxon>
        <taxon>Bivalvia</taxon>
        <taxon>Autobranchia</taxon>
        <taxon>Heteroconchia</taxon>
        <taxon>Euheterodonta</taxon>
        <taxon>Imparidentia</taxon>
        <taxon>Neoheterodontei</taxon>
        <taxon>Myida</taxon>
        <taxon>Myoidea</taxon>
        <taxon>Myidae</taxon>
        <taxon>Mya</taxon>
    </lineage>
</organism>
<evidence type="ECO:0000256" key="2">
    <source>
        <dbReference type="ARBA" id="ARBA00022692"/>
    </source>
</evidence>
<proteinExistence type="predicted"/>
<dbReference type="SUPFAM" id="SSF81321">
    <property type="entry name" value="Family A G protein-coupled receptor-like"/>
    <property type="match status" value="1"/>
</dbReference>
<dbReference type="PRINTS" id="PR00237">
    <property type="entry name" value="GPCRRHODOPSN"/>
</dbReference>
<keyword evidence="4" id="KW-0297">G-protein coupled receptor</keyword>
<keyword evidence="5 8" id="KW-0472">Membrane</keyword>
<comment type="subcellular location">
    <subcellularLocation>
        <location evidence="1">Membrane</location>
        <topology evidence="1">Multi-pass membrane protein</topology>
    </subcellularLocation>
</comment>